<comment type="cofactor">
    <cofactor evidence="1 9">
        <name>Mg(2+)</name>
        <dbReference type="ChEBI" id="CHEBI:18420"/>
    </cofactor>
</comment>
<comment type="function">
    <text evidence="9">CRISPR (clustered regularly interspaced short palindromic repeat), is an adaptive immune system that provides protection against mobile genetic elements (viruses, transposable elements and conjugative plasmids). CRISPR clusters contain sequences complementary to antecedent mobile elements and target invading nucleic acids. CRISPR clusters are transcribed and processed into CRISPR RNA (crRNA). Functions as a ssRNA-specific endoribonuclease. Involved in the integration of spacer DNA into the CRISPR cassette.</text>
</comment>
<keyword evidence="3 9" id="KW-0540">Nuclease</keyword>
<sequence length="94" mass="10586">MALTMVAAYDVREDDRRSRLAALLQVHGDRVQKSVFLLSIDEPDFCELQARALALIDADTDSLWFARQCADCWGVVVRLGQTDLAPRSLHWAVL</sequence>
<keyword evidence="5 9" id="KW-0255">Endonuclease</keyword>
<keyword evidence="7 9" id="KW-0460">Magnesium</keyword>
<evidence type="ECO:0000256" key="7">
    <source>
        <dbReference type="ARBA" id="ARBA00022842"/>
    </source>
</evidence>
<dbReference type="GO" id="GO:0043571">
    <property type="term" value="P:maintenance of CRISPR repeat elements"/>
    <property type="evidence" value="ECO:0007669"/>
    <property type="project" value="UniProtKB-UniRule"/>
</dbReference>
<reference evidence="10 11" key="1">
    <citation type="submission" date="2020-08" db="EMBL/GenBank/DDBJ databases">
        <title>Genome sequence of Tessaracoccus defluvii JCM 17540T.</title>
        <authorList>
            <person name="Hyun D.-W."/>
            <person name="Bae J.-W."/>
        </authorList>
    </citation>
    <scope>NUCLEOTIDE SEQUENCE [LARGE SCALE GENOMIC DNA]</scope>
    <source>
        <strain evidence="10 11">JCM 17540</strain>
    </source>
</reference>
<dbReference type="KEGG" id="tdf:H9L22_10725"/>
<evidence type="ECO:0000256" key="4">
    <source>
        <dbReference type="ARBA" id="ARBA00022723"/>
    </source>
</evidence>
<dbReference type="CDD" id="cd09725">
    <property type="entry name" value="Cas2_I_II_III"/>
    <property type="match status" value="1"/>
</dbReference>
<dbReference type="SUPFAM" id="SSF143430">
    <property type="entry name" value="TTP0101/SSO1404-like"/>
    <property type="match status" value="1"/>
</dbReference>
<feature type="binding site" evidence="9">
    <location>
        <position position="10"/>
    </location>
    <ligand>
        <name>Mg(2+)</name>
        <dbReference type="ChEBI" id="CHEBI:18420"/>
        <note>catalytic</note>
    </ligand>
</feature>
<accession>A0A7H0H2K8</accession>
<dbReference type="Gene3D" id="3.30.70.240">
    <property type="match status" value="1"/>
</dbReference>
<name>A0A7H0H2K8_9ACTN</name>
<dbReference type="Proteomes" id="UP000516117">
    <property type="component" value="Chromosome"/>
</dbReference>
<dbReference type="InterPro" id="IPR021127">
    <property type="entry name" value="CRISPR_associated_Cas2"/>
</dbReference>
<keyword evidence="4 9" id="KW-0479">Metal-binding</keyword>
<dbReference type="HAMAP" id="MF_01471">
    <property type="entry name" value="Cas2"/>
    <property type="match status" value="1"/>
</dbReference>
<dbReference type="GO" id="GO:0051607">
    <property type="term" value="P:defense response to virus"/>
    <property type="evidence" value="ECO:0007669"/>
    <property type="project" value="UniProtKB-UniRule"/>
</dbReference>
<dbReference type="NCBIfam" id="TIGR01573">
    <property type="entry name" value="cas2"/>
    <property type="match status" value="1"/>
</dbReference>
<dbReference type="EMBL" id="CP060789">
    <property type="protein sequence ID" value="QNP54774.1"/>
    <property type="molecule type" value="Genomic_DNA"/>
</dbReference>
<keyword evidence="8 9" id="KW-0051">Antiviral defense</keyword>
<keyword evidence="6 9" id="KW-0378">Hydrolase</keyword>
<dbReference type="InterPro" id="IPR019199">
    <property type="entry name" value="Virulence_VapD/CRISPR_Cas2"/>
</dbReference>
<evidence type="ECO:0000313" key="10">
    <source>
        <dbReference type="EMBL" id="QNP54774.1"/>
    </source>
</evidence>
<dbReference type="RefSeq" id="WP_187719910.1">
    <property type="nucleotide sequence ID" value="NZ_BAABBL010000018.1"/>
</dbReference>
<dbReference type="PANTHER" id="PTHR34405">
    <property type="entry name" value="CRISPR-ASSOCIATED ENDORIBONUCLEASE CAS2"/>
    <property type="match status" value="1"/>
</dbReference>
<dbReference type="GO" id="GO:0004521">
    <property type="term" value="F:RNA endonuclease activity"/>
    <property type="evidence" value="ECO:0007669"/>
    <property type="project" value="InterPro"/>
</dbReference>
<organism evidence="10 11">
    <name type="scientific">Tessaracoccus defluvii</name>
    <dbReference type="NCBI Taxonomy" id="1285901"/>
    <lineage>
        <taxon>Bacteria</taxon>
        <taxon>Bacillati</taxon>
        <taxon>Actinomycetota</taxon>
        <taxon>Actinomycetes</taxon>
        <taxon>Propionibacteriales</taxon>
        <taxon>Propionibacteriaceae</taxon>
        <taxon>Tessaracoccus</taxon>
    </lineage>
</organism>
<dbReference type="EC" id="3.1.-.-" evidence="9"/>
<dbReference type="GO" id="GO:0046872">
    <property type="term" value="F:metal ion binding"/>
    <property type="evidence" value="ECO:0007669"/>
    <property type="project" value="UniProtKB-UniRule"/>
</dbReference>
<evidence type="ECO:0000256" key="1">
    <source>
        <dbReference type="ARBA" id="ARBA00001946"/>
    </source>
</evidence>
<evidence type="ECO:0000256" key="2">
    <source>
        <dbReference type="ARBA" id="ARBA00009959"/>
    </source>
</evidence>
<dbReference type="AlphaFoldDB" id="A0A7H0H2K8"/>
<proteinExistence type="inferred from homology"/>
<evidence type="ECO:0000256" key="8">
    <source>
        <dbReference type="ARBA" id="ARBA00023118"/>
    </source>
</evidence>
<gene>
    <name evidence="9 10" type="primary">cas2</name>
    <name evidence="10" type="ORF">H9L22_10725</name>
</gene>
<evidence type="ECO:0000256" key="3">
    <source>
        <dbReference type="ARBA" id="ARBA00022722"/>
    </source>
</evidence>
<protein>
    <recommendedName>
        <fullName evidence="9">CRISPR-associated endoribonuclease Cas2</fullName>
        <ecNumber evidence="9">3.1.-.-</ecNumber>
    </recommendedName>
</protein>
<evidence type="ECO:0000256" key="5">
    <source>
        <dbReference type="ARBA" id="ARBA00022759"/>
    </source>
</evidence>
<dbReference type="Pfam" id="PF09827">
    <property type="entry name" value="CRISPR_Cas2"/>
    <property type="match status" value="1"/>
</dbReference>
<evidence type="ECO:0000256" key="6">
    <source>
        <dbReference type="ARBA" id="ARBA00022801"/>
    </source>
</evidence>
<evidence type="ECO:0000256" key="9">
    <source>
        <dbReference type="HAMAP-Rule" id="MF_01471"/>
    </source>
</evidence>
<evidence type="ECO:0000313" key="11">
    <source>
        <dbReference type="Proteomes" id="UP000516117"/>
    </source>
</evidence>
<keyword evidence="11" id="KW-1185">Reference proteome</keyword>
<dbReference type="PANTHER" id="PTHR34405:SF3">
    <property type="entry name" value="CRISPR-ASSOCIATED ENDORIBONUCLEASE CAS2 3"/>
    <property type="match status" value="1"/>
</dbReference>
<comment type="subunit">
    <text evidence="9">Homodimer, forms a heterotetramer with a Cas1 homodimer.</text>
</comment>
<comment type="similarity">
    <text evidence="2 9">Belongs to the CRISPR-associated endoribonuclease Cas2 protein family.</text>
</comment>
<dbReference type="GO" id="GO:0016787">
    <property type="term" value="F:hydrolase activity"/>
    <property type="evidence" value="ECO:0007669"/>
    <property type="project" value="UniProtKB-KW"/>
</dbReference>